<dbReference type="OrthoDB" id="302966at2759"/>
<feature type="domain" description="RING-type" evidence="7">
    <location>
        <begin position="44"/>
        <end position="88"/>
    </location>
</feature>
<protein>
    <recommendedName>
        <fullName evidence="7">RING-type domain-containing protein</fullName>
    </recommendedName>
</protein>
<gene>
    <name evidence="8" type="ORF">BJ554DRAFT_6870</name>
</gene>
<keyword evidence="3" id="KW-0479">Metal-binding</keyword>
<dbReference type="InterPro" id="IPR017907">
    <property type="entry name" value="Znf_RING_CS"/>
</dbReference>
<keyword evidence="5" id="KW-0862">Zinc</keyword>
<comment type="caution">
    <text evidence="8">The sequence shown here is derived from an EMBL/GenBank/DDBJ whole genome shotgun (WGS) entry which is preliminary data.</text>
</comment>
<evidence type="ECO:0000313" key="8">
    <source>
        <dbReference type="EMBL" id="KAG5461008.1"/>
    </source>
</evidence>
<dbReference type="PROSITE" id="PS50089">
    <property type="entry name" value="ZF_RING_2"/>
    <property type="match status" value="1"/>
</dbReference>
<proteinExistence type="predicted"/>
<evidence type="ECO:0000259" key="7">
    <source>
        <dbReference type="PROSITE" id="PS50089"/>
    </source>
</evidence>
<evidence type="ECO:0000256" key="3">
    <source>
        <dbReference type="ARBA" id="ARBA00022723"/>
    </source>
</evidence>
<dbReference type="Gene3D" id="3.30.40.10">
    <property type="entry name" value="Zinc/RING finger domain, C3HC4 (zinc finger)"/>
    <property type="match status" value="1"/>
</dbReference>
<dbReference type="EMBL" id="JAEFCI010004343">
    <property type="protein sequence ID" value="KAG5461008.1"/>
    <property type="molecule type" value="Genomic_DNA"/>
</dbReference>
<dbReference type="PANTHER" id="PTHR12983">
    <property type="entry name" value="RING FINGER 10 FAMILY MEMBER"/>
    <property type="match status" value="1"/>
</dbReference>
<evidence type="ECO:0000256" key="5">
    <source>
        <dbReference type="ARBA" id="ARBA00022833"/>
    </source>
</evidence>
<dbReference type="GO" id="GO:0045944">
    <property type="term" value="P:positive regulation of transcription by RNA polymerase II"/>
    <property type="evidence" value="ECO:0007669"/>
    <property type="project" value="TreeGrafter"/>
</dbReference>
<keyword evidence="9" id="KW-1185">Reference proteome</keyword>
<accession>A0A8H7ZWT6</accession>
<organism evidence="8 9">
    <name type="scientific">Olpidium bornovanus</name>
    <dbReference type="NCBI Taxonomy" id="278681"/>
    <lineage>
        <taxon>Eukaryota</taxon>
        <taxon>Fungi</taxon>
        <taxon>Fungi incertae sedis</taxon>
        <taxon>Olpidiomycota</taxon>
        <taxon>Olpidiomycotina</taxon>
        <taxon>Olpidiomycetes</taxon>
        <taxon>Olpidiales</taxon>
        <taxon>Olpidiaceae</taxon>
        <taxon>Olpidium</taxon>
    </lineage>
</organism>
<evidence type="ECO:0000256" key="2">
    <source>
        <dbReference type="ARBA" id="ARBA00022490"/>
    </source>
</evidence>
<name>A0A8H7ZWT6_9FUNG</name>
<dbReference type="SMART" id="SM00184">
    <property type="entry name" value="RING"/>
    <property type="match status" value="1"/>
</dbReference>
<evidence type="ECO:0000256" key="4">
    <source>
        <dbReference type="ARBA" id="ARBA00022771"/>
    </source>
</evidence>
<keyword evidence="2" id="KW-0963">Cytoplasm</keyword>
<dbReference type="InterPro" id="IPR018957">
    <property type="entry name" value="Znf_C3HC4_RING-type"/>
</dbReference>
<dbReference type="CDD" id="cd16536">
    <property type="entry name" value="RING-HC_RNF10"/>
    <property type="match status" value="1"/>
</dbReference>
<dbReference type="InterPro" id="IPR001841">
    <property type="entry name" value="Znf_RING"/>
</dbReference>
<dbReference type="InterPro" id="IPR013083">
    <property type="entry name" value="Znf_RING/FYVE/PHD"/>
</dbReference>
<dbReference type="GO" id="GO:0000976">
    <property type="term" value="F:transcription cis-regulatory region binding"/>
    <property type="evidence" value="ECO:0007669"/>
    <property type="project" value="TreeGrafter"/>
</dbReference>
<dbReference type="Proteomes" id="UP000673691">
    <property type="component" value="Unassembled WGS sequence"/>
</dbReference>
<sequence length="145" mass="16585">MDHRFRFVVNPTSNYTPQLVDPDAQVDWEVVEQAVISYTRDPSCPICLGYPTAPRVTKCGHAFCLVCILHYLSLSEDQHRQWRKCPICWDCVYAKDLKPVRFWKVQSVGKVIEGPGGTVIAPQDDETVAMQLMYREMVGSQVTFM</sequence>
<dbReference type="PROSITE" id="PS00518">
    <property type="entry name" value="ZF_RING_1"/>
    <property type="match status" value="1"/>
</dbReference>
<dbReference type="InterPro" id="IPR039739">
    <property type="entry name" value="MAG2/RNF10"/>
</dbReference>
<comment type="subcellular location">
    <subcellularLocation>
        <location evidence="1">Cytoplasm</location>
    </subcellularLocation>
</comment>
<evidence type="ECO:0000313" key="9">
    <source>
        <dbReference type="Proteomes" id="UP000673691"/>
    </source>
</evidence>
<dbReference type="GO" id="GO:0008270">
    <property type="term" value="F:zinc ion binding"/>
    <property type="evidence" value="ECO:0007669"/>
    <property type="project" value="UniProtKB-KW"/>
</dbReference>
<dbReference type="PANTHER" id="PTHR12983:SF9">
    <property type="entry name" value="E3 UBIQUITIN-PROTEIN LIGASE RNF10"/>
    <property type="match status" value="1"/>
</dbReference>
<reference evidence="8 9" key="1">
    <citation type="journal article" name="Sci. Rep.">
        <title>Genome-scale phylogenetic analyses confirm Olpidium as the closest living zoosporic fungus to the non-flagellated, terrestrial fungi.</title>
        <authorList>
            <person name="Chang Y."/>
            <person name="Rochon D."/>
            <person name="Sekimoto S."/>
            <person name="Wang Y."/>
            <person name="Chovatia M."/>
            <person name="Sandor L."/>
            <person name="Salamov A."/>
            <person name="Grigoriev I.V."/>
            <person name="Stajich J.E."/>
            <person name="Spatafora J.W."/>
        </authorList>
    </citation>
    <scope>NUCLEOTIDE SEQUENCE [LARGE SCALE GENOMIC DNA]</scope>
    <source>
        <strain evidence="8">S191</strain>
    </source>
</reference>
<keyword evidence="4 6" id="KW-0863">Zinc-finger</keyword>
<dbReference type="AlphaFoldDB" id="A0A8H7ZWT6"/>
<dbReference type="SUPFAM" id="SSF57850">
    <property type="entry name" value="RING/U-box"/>
    <property type="match status" value="1"/>
</dbReference>
<evidence type="ECO:0000256" key="6">
    <source>
        <dbReference type="PROSITE-ProRule" id="PRU00175"/>
    </source>
</evidence>
<dbReference type="Pfam" id="PF00097">
    <property type="entry name" value="zf-C3HC4"/>
    <property type="match status" value="1"/>
</dbReference>
<evidence type="ECO:0000256" key="1">
    <source>
        <dbReference type="ARBA" id="ARBA00004496"/>
    </source>
</evidence>
<dbReference type="GO" id="GO:0005737">
    <property type="term" value="C:cytoplasm"/>
    <property type="evidence" value="ECO:0007669"/>
    <property type="project" value="UniProtKB-SubCell"/>
</dbReference>